<evidence type="ECO:0000259" key="4">
    <source>
        <dbReference type="Pfam" id="PF03358"/>
    </source>
</evidence>
<dbReference type="RefSeq" id="WP_077720259.1">
    <property type="nucleotide sequence ID" value="NZ_CP019699.1"/>
</dbReference>
<dbReference type="Pfam" id="PF03358">
    <property type="entry name" value="FMN_red"/>
    <property type="match status" value="1"/>
</dbReference>
<evidence type="ECO:0000313" key="6">
    <source>
        <dbReference type="Proteomes" id="UP000188603"/>
    </source>
</evidence>
<dbReference type="InterPro" id="IPR051814">
    <property type="entry name" value="NAD(P)H-dep_FMN_reductase"/>
</dbReference>
<keyword evidence="2" id="KW-0288">FMN</keyword>
<evidence type="ECO:0000313" key="5">
    <source>
        <dbReference type="EMBL" id="AQS56395.1"/>
    </source>
</evidence>
<feature type="domain" description="NADPH-dependent FMN reductase-like" evidence="4">
    <location>
        <begin position="4"/>
        <end position="142"/>
    </location>
</feature>
<dbReference type="Gene3D" id="3.40.50.360">
    <property type="match status" value="1"/>
</dbReference>
<dbReference type="AlphaFoldDB" id="A0A1U9K8L6"/>
<dbReference type="InterPro" id="IPR020048">
    <property type="entry name" value="NADPH-dep_FMN_reduc_SsuE"/>
</dbReference>
<evidence type="ECO:0000256" key="1">
    <source>
        <dbReference type="ARBA" id="ARBA00022630"/>
    </source>
</evidence>
<keyword evidence="6" id="KW-1185">Reference proteome</keyword>
<dbReference type="OrthoDB" id="1643408at2"/>
<proteinExistence type="predicted"/>
<dbReference type="PANTHER" id="PTHR43408:SF1">
    <property type="entry name" value="FMN REDUCTASE (NADPH)"/>
    <property type="match status" value="1"/>
</dbReference>
<dbReference type="GO" id="GO:0008752">
    <property type="term" value="F:FMN reductase [NAD(P)H] activity"/>
    <property type="evidence" value="ECO:0007669"/>
    <property type="project" value="InterPro"/>
</dbReference>
<reference evidence="5 6" key="1">
    <citation type="journal article" date="2015" name="Int. J. Syst. Evol. Microbiol.">
        <title>Novibacillus thermophilus gen. nov., sp. nov., a Gram-staining-negative and moderately thermophilic member of the family Thermoactinomycetaceae.</title>
        <authorList>
            <person name="Yang G."/>
            <person name="Chen J."/>
            <person name="Zhou S."/>
        </authorList>
    </citation>
    <scope>NUCLEOTIDE SEQUENCE [LARGE SCALE GENOMIC DNA]</scope>
    <source>
        <strain evidence="5 6">SG-1</strain>
    </source>
</reference>
<dbReference type="KEGG" id="ntr:B0W44_12130"/>
<evidence type="ECO:0000256" key="2">
    <source>
        <dbReference type="ARBA" id="ARBA00022643"/>
    </source>
</evidence>
<gene>
    <name evidence="5" type="ORF">B0W44_12130</name>
</gene>
<keyword evidence="3" id="KW-0560">Oxidoreductase</keyword>
<dbReference type="InterPro" id="IPR029039">
    <property type="entry name" value="Flavoprotein-like_sf"/>
</dbReference>
<dbReference type="STRING" id="1471761.B0W44_12130"/>
<dbReference type="SUPFAM" id="SSF52218">
    <property type="entry name" value="Flavoproteins"/>
    <property type="match status" value="1"/>
</dbReference>
<dbReference type="GO" id="GO:0046306">
    <property type="term" value="P:alkanesulfonate catabolic process"/>
    <property type="evidence" value="ECO:0007669"/>
    <property type="project" value="InterPro"/>
</dbReference>
<sequence length="181" mass="20044">MSDVITISGSPSEHSRSECVLKFLCSLIEQEGLSTIQISVRNLKPEDLVYARYDSPSIEDIALSIKNAKGLIVGSPVYKASYSGVLKALFDLLPQDILKHKPTLPIMVGGSLAHLLAVDFALKPLLTALKAQNLQGVYLLDQQIDRENETNPIVNQEVLQRVKKELYSFIRTVKEQKALVV</sequence>
<dbReference type="InterPro" id="IPR005025">
    <property type="entry name" value="FMN_Rdtase-like_dom"/>
</dbReference>
<organism evidence="5 6">
    <name type="scientific">Novibacillus thermophilus</name>
    <dbReference type="NCBI Taxonomy" id="1471761"/>
    <lineage>
        <taxon>Bacteria</taxon>
        <taxon>Bacillati</taxon>
        <taxon>Bacillota</taxon>
        <taxon>Bacilli</taxon>
        <taxon>Bacillales</taxon>
        <taxon>Thermoactinomycetaceae</taxon>
        <taxon>Novibacillus</taxon>
    </lineage>
</organism>
<name>A0A1U9K8L6_9BACL</name>
<evidence type="ECO:0000256" key="3">
    <source>
        <dbReference type="ARBA" id="ARBA00023002"/>
    </source>
</evidence>
<dbReference type="Proteomes" id="UP000188603">
    <property type="component" value="Chromosome"/>
</dbReference>
<dbReference type="PANTHER" id="PTHR43408">
    <property type="entry name" value="FMN REDUCTASE (NADPH)"/>
    <property type="match status" value="1"/>
</dbReference>
<accession>A0A1U9K8L6</accession>
<protein>
    <submittedName>
        <fullName evidence="5">FMN reductase (NADPH)</fullName>
    </submittedName>
</protein>
<dbReference type="NCBIfam" id="TIGR03567">
    <property type="entry name" value="FMN_reduc_SsuE"/>
    <property type="match status" value="1"/>
</dbReference>
<keyword evidence="1" id="KW-0285">Flavoprotein</keyword>
<dbReference type="EMBL" id="CP019699">
    <property type="protein sequence ID" value="AQS56395.1"/>
    <property type="molecule type" value="Genomic_DNA"/>
</dbReference>